<proteinExistence type="predicted"/>
<gene>
    <name evidence="1" type="ORF">L6164_026793</name>
</gene>
<organism evidence="1 2">
    <name type="scientific">Bauhinia variegata</name>
    <name type="common">Purple orchid tree</name>
    <name type="synonym">Phanera variegata</name>
    <dbReference type="NCBI Taxonomy" id="167791"/>
    <lineage>
        <taxon>Eukaryota</taxon>
        <taxon>Viridiplantae</taxon>
        <taxon>Streptophyta</taxon>
        <taxon>Embryophyta</taxon>
        <taxon>Tracheophyta</taxon>
        <taxon>Spermatophyta</taxon>
        <taxon>Magnoliopsida</taxon>
        <taxon>eudicotyledons</taxon>
        <taxon>Gunneridae</taxon>
        <taxon>Pentapetalae</taxon>
        <taxon>rosids</taxon>
        <taxon>fabids</taxon>
        <taxon>Fabales</taxon>
        <taxon>Fabaceae</taxon>
        <taxon>Cercidoideae</taxon>
        <taxon>Cercideae</taxon>
        <taxon>Bauhiniinae</taxon>
        <taxon>Bauhinia</taxon>
    </lineage>
</organism>
<sequence length="591" mass="66696">MFSFSQMSKSWFTAIELQYQSQGLAAQIPEFQVFFNDQISNDFNTLFRILPLNRKYFAFGVPGSFYGRLFPSKSLHFVHSSSALHWLSKIPRKITDRNSSAWNKGRIHYLNAPKEVAEAYAAQHRKDLDSFLHSRAQEIVINGLLAVQMVASRDVILDSDLKPGTELELLGSCLVDMANVSENGNGTGKKKQQCLQLVARKGKTQLCFSKVCNQRRVSPSVNNLIIKEMENEINKELTDSFAMKGGEGPDSYAQNSSYQRTAIEDAKRLIQEAIANHLDPKTLTGKIYCIADLGCSTGLNAFLAVQDIVEAIELQYQSQGLAAQIPEFQVFFNDQIANDFNTLFRTLPVNRKYFAFGVPGSFYGRLFPSESLHFVHSSSALHWLSKVPKEITDRNSSAWNKGRIHYLNAPKEVAEAYATQHRKDLDTFLHARAQEIVSNGLLAIQMVASSDVIPDSDFKPGMELELLGSCLVDMAKVGLVSEEQLDSFNVPICYSPVKDVKEIIERNGHFSIQRMEALNLESFYAALNVEILVSWCRALLEQSIEKQFGRGIIDELFNRFSKKLVEFSNILRPEKPETVHLFVLLKRKHKA</sequence>
<keyword evidence="2" id="KW-1185">Reference proteome</keyword>
<name>A0ACB9LR79_BAUVA</name>
<protein>
    <submittedName>
        <fullName evidence="1">Uncharacterized protein</fullName>
    </submittedName>
</protein>
<dbReference type="Proteomes" id="UP000828941">
    <property type="component" value="Chromosome 11"/>
</dbReference>
<comment type="caution">
    <text evidence="1">The sequence shown here is derived from an EMBL/GenBank/DDBJ whole genome shotgun (WGS) entry which is preliminary data.</text>
</comment>
<evidence type="ECO:0000313" key="2">
    <source>
        <dbReference type="Proteomes" id="UP000828941"/>
    </source>
</evidence>
<evidence type="ECO:0000313" key="1">
    <source>
        <dbReference type="EMBL" id="KAI4313846.1"/>
    </source>
</evidence>
<dbReference type="EMBL" id="CM039436">
    <property type="protein sequence ID" value="KAI4313846.1"/>
    <property type="molecule type" value="Genomic_DNA"/>
</dbReference>
<reference evidence="1 2" key="1">
    <citation type="journal article" date="2022" name="DNA Res.">
        <title>Chromosomal-level genome assembly of the orchid tree Bauhinia variegata (Leguminosae; Cercidoideae) supports the allotetraploid origin hypothesis of Bauhinia.</title>
        <authorList>
            <person name="Zhong Y."/>
            <person name="Chen Y."/>
            <person name="Zheng D."/>
            <person name="Pang J."/>
            <person name="Liu Y."/>
            <person name="Luo S."/>
            <person name="Meng S."/>
            <person name="Qian L."/>
            <person name="Wei D."/>
            <person name="Dai S."/>
            <person name="Zhou R."/>
        </authorList>
    </citation>
    <scope>NUCLEOTIDE SEQUENCE [LARGE SCALE GENOMIC DNA]</scope>
    <source>
        <strain evidence="1">BV-YZ2020</strain>
    </source>
</reference>
<accession>A0ACB9LR79</accession>